<organism evidence="2 3">
    <name type="scientific">Dethiosulfovibrio marinus</name>
    <dbReference type="NCBI Taxonomy" id="133532"/>
    <lineage>
        <taxon>Bacteria</taxon>
        <taxon>Thermotogati</taxon>
        <taxon>Synergistota</taxon>
        <taxon>Synergistia</taxon>
        <taxon>Synergistales</taxon>
        <taxon>Dethiosulfovibrionaceae</taxon>
        <taxon>Dethiosulfovibrio</taxon>
    </lineage>
</organism>
<feature type="chain" id="PRO_5047489116" description="DUF3857 domain-containing protein" evidence="1">
    <location>
        <begin position="27"/>
        <end position="596"/>
    </location>
</feature>
<keyword evidence="1" id="KW-0732">Signal</keyword>
<evidence type="ECO:0000313" key="2">
    <source>
        <dbReference type="EMBL" id="MCF4141724.1"/>
    </source>
</evidence>
<dbReference type="Proteomes" id="UP001200430">
    <property type="component" value="Unassembled WGS sequence"/>
</dbReference>
<reference evidence="2 3" key="1">
    <citation type="submission" date="2022-01" db="EMBL/GenBank/DDBJ databases">
        <title>Dethiosulfovibrio faecalis sp. nov., a novel proteolytic, non-sulfur-reducing bacterium isolated from a marine aquaculture solid waste bioreactor.</title>
        <authorList>
            <person name="Grabowski S."/>
            <person name="Apolinario E."/>
            <person name="Schneider N."/>
            <person name="Marshall C.W."/>
            <person name="Sowers K.R."/>
        </authorList>
    </citation>
    <scope>NUCLEOTIDE SEQUENCE [LARGE SCALE GENOMIC DNA]</scope>
    <source>
        <strain evidence="2 3">DSM 12537</strain>
    </source>
</reference>
<gene>
    <name evidence="2" type="ORF">L2W38_02685</name>
</gene>
<evidence type="ECO:0008006" key="4">
    <source>
        <dbReference type="Google" id="ProtNLM"/>
    </source>
</evidence>
<sequence length="596" mass="66930">MRKKTFPSLCLMVIGLLWVLSLEASAEVDIPRLVQEAPPLETYGDVPAVIWQRHEDYGLLPDGAMFRDSLWVVMVTEDLRRDWPETILSVPAAGEFKIQRADLFDPVSGEKIRSLPYRLEDEKGYPVCRMDLGDADEAVLVLKFRQTYARRFSVDGIVKLTSDLPMWEGRFSVSVPQGSELYVQSNRLDSPKKTDRAGATKYLWTVYNLSAHKRISLVEMGEPYLAFGLRSGKVPFLQYMGALEALDLPPLPSQLEGLKRIGDKVKAGKRLLRSVEGMTIPHSAGFIREEIPSEGPWTLWERTLLLGRWLEDFGWRSELVWLTYLPIGSSEPATLDNFVSPALRLAPPGSNPWFYLPGQMVEPGEIPAALTGKTLYGGSPEAGLSVYSVEKGKTADHRLTMEWSVSLGSDGVLSGELRLWVRNGWLWLFPDGGDVTWESLETVIPGVSDWGDGRPKVRPMDYGYRIDLPVRRVAGIPGGPGMLLRLPCLLPGALEDLASTAPPKKLKFPFVVEQKYSVSLPEGSRLLSVPPMNERKEGELRFSESMRFNRKRRVLEGEEKLITWSSDYDDGFSVALGRMLGAWLRWKDLSAPISYR</sequence>
<comment type="caution">
    <text evidence="2">The sequence shown here is derived from an EMBL/GenBank/DDBJ whole genome shotgun (WGS) entry which is preliminary data.</text>
</comment>
<name>A0ABS9EKJ4_9BACT</name>
<proteinExistence type="predicted"/>
<dbReference type="RefSeq" id="WP_236098365.1">
    <property type="nucleotide sequence ID" value="NZ_JAKGUD010000002.1"/>
</dbReference>
<feature type="signal peptide" evidence="1">
    <location>
        <begin position="1"/>
        <end position="26"/>
    </location>
</feature>
<dbReference type="EMBL" id="JAKGUD010000002">
    <property type="protein sequence ID" value="MCF4141724.1"/>
    <property type="molecule type" value="Genomic_DNA"/>
</dbReference>
<protein>
    <recommendedName>
        <fullName evidence="4">DUF3857 domain-containing protein</fullName>
    </recommendedName>
</protein>
<keyword evidence="3" id="KW-1185">Reference proteome</keyword>
<accession>A0ABS9EKJ4</accession>
<evidence type="ECO:0000256" key="1">
    <source>
        <dbReference type="SAM" id="SignalP"/>
    </source>
</evidence>
<evidence type="ECO:0000313" key="3">
    <source>
        <dbReference type="Proteomes" id="UP001200430"/>
    </source>
</evidence>